<dbReference type="EC" id="3.5.4.10" evidence="8"/>
<reference evidence="10 11" key="1">
    <citation type="submission" date="2023-09" db="EMBL/GenBank/DDBJ databases">
        <authorList>
            <person name="Rey-Velasco X."/>
        </authorList>
    </citation>
    <scope>NUCLEOTIDE SEQUENCE [LARGE SCALE GENOMIC DNA]</scope>
    <source>
        <strain evidence="10 11">F260</strain>
    </source>
</reference>
<keyword evidence="4 8" id="KW-0808">Transferase</keyword>
<comment type="caution">
    <text evidence="10">The sequence shown here is derived from an EMBL/GenBank/DDBJ whole genome shotgun (WGS) entry which is preliminary data.</text>
</comment>
<dbReference type="PANTHER" id="PTHR11692">
    <property type="entry name" value="BIFUNCTIONAL PURINE BIOSYNTHESIS PROTEIN PURH"/>
    <property type="match status" value="1"/>
</dbReference>
<proteinExistence type="inferred from homology"/>
<dbReference type="Pfam" id="PF02142">
    <property type="entry name" value="MGS"/>
    <property type="match status" value="1"/>
</dbReference>
<dbReference type="InterPro" id="IPR024051">
    <property type="entry name" value="AICAR_Tfase_dup_dom_sf"/>
</dbReference>
<dbReference type="EMBL" id="JAVRHO010000004">
    <property type="protein sequence ID" value="MDT0645752.1"/>
    <property type="molecule type" value="Genomic_DNA"/>
</dbReference>
<dbReference type="SMART" id="SM00851">
    <property type="entry name" value="MGS"/>
    <property type="match status" value="1"/>
</dbReference>
<evidence type="ECO:0000256" key="8">
    <source>
        <dbReference type="HAMAP-Rule" id="MF_00139"/>
    </source>
</evidence>
<keyword evidence="5 8" id="KW-0658">Purine biosynthesis</keyword>
<dbReference type="Pfam" id="PF01808">
    <property type="entry name" value="AICARFT_IMPCHas"/>
    <property type="match status" value="1"/>
</dbReference>
<dbReference type="InterPro" id="IPR011607">
    <property type="entry name" value="MGS-like_dom"/>
</dbReference>
<evidence type="ECO:0000256" key="5">
    <source>
        <dbReference type="ARBA" id="ARBA00022755"/>
    </source>
</evidence>
<comment type="domain">
    <text evidence="8">The IMP cyclohydrolase activity resides in the N-terminal region.</text>
</comment>
<dbReference type="RefSeq" id="WP_311493939.1">
    <property type="nucleotide sequence ID" value="NZ_JAVRHO010000004.1"/>
</dbReference>
<evidence type="ECO:0000313" key="10">
    <source>
        <dbReference type="EMBL" id="MDT0645752.1"/>
    </source>
</evidence>
<dbReference type="InterPro" id="IPR036914">
    <property type="entry name" value="MGS-like_dom_sf"/>
</dbReference>
<keyword evidence="6 8" id="KW-0378">Hydrolase</keyword>
<dbReference type="SUPFAM" id="SSF53927">
    <property type="entry name" value="Cytidine deaminase-like"/>
    <property type="match status" value="1"/>
</dbReference>
<protein>
    <recommendedName>
        <fullName evidence="8">Bifunctional purine biosynthesis protein PurH</fullName>
    </recommendedName>
    <domain>
        <recommendedName>
            <fullName evidence="8">Phosphoribosylaminoimidazolecarboxamide formyltransferase</fullName>
            <ecNumber evidence="8">2.1.2.3</ecNumber>
        </recommendedName>
        <alternativeName>
            <fullName evidence="8">AICAR transformylase</fullName>
        </alternativeName>
    </domain>
    <domain>
        <recommendedName>
            <fullName evidence="8">IMP cyclohydrolase</fullName>
            <ecNumber evidence="8">3.5.4.10</ecNumber>
        </recommendedName>
        <alternativeName>
            <fullName evidence="8">ATIC</fullName>
        </alternativeName>
        <alternativeName>
            <fullName evidence="8">IMP synthase</fullName>
        </alternativeName>
        <alternativeName>
            <fullName evidence="8">Inosinicase</fullName>
        </alternativeName>
    </domain>
</protein>
<dbReference type="InterPro" id="IPR002695">
    <property type="entry name" value="PurH-like"/>
</dbReference>
<dbReference type="GO" id="GO:0003937">
    <property type="term" value="F:IMP cyclohydrolase activity"/>
    <property type="evidence" value="ECO:0007669"/>
    <property type="project" value="UniProtKB-EC"/>
</dbReference>
<dbReference type="Gene3D" id="3.40.140.20">
    <property type="match status" value="2"/>
</dbReference>
<organism evidence="10 11">
    <name type="scientific">Autumnicola lenta</name>
    <dbReference type="NCBI Taxonomy" id="3075593"/>
    <lineage>
        <taxon>Bacteria</taxon>
        <taxon>Pseudomonadati</taxon>
        <taxon>Bacteroidota</taxon>
        <taxon>Flavobacteriia</taxon>
        <taxon>Flavobacteriales</taxon>
        <taxon>Flavobacteriaceae</taxon>
        <taxon>Autumnicola</taxon>
    </lineage>
</organism>
<dbReference type="HAMAP" id="MF_00139">
    <property type="entry name" value="PurH"/>
    <property type="match status" value="1"/>
</dbReference>
<feature type="domain" description="MGS-like" evidence="9">
    <location>
        <begin position="2"/>
        <end position="149"/>
    </location>
</feature>
<evidence type="ECO:0000256" key="2">
    <source>
        <dbReference type="ARBA" id="ARBA00004954"/>
    </source>
</evidence>
<dbReference type="SMART" id="SM00798">
    <property type="entry name" value="AICARFT_IMPCHas"/>
    <property type="match status" value="1"/>
</dbReference>
<evidence type="ECO:0000313" key="11">
    <source>
        <dbReference type="Proteomes" id="UP001245285"/>
    </source>
</evidence>
<evidence type="ECO:0000256" key="7">
    <source>
        <dbReference type="ARBA" id="ARBA00023268"/>
    </source>
</evidence>
<accession>A0ABU3CHC8</accession>
<evidence type="ECO:0000259" key="9">
    <source>
        <dbReference type="PROSITE" id="PS51855"/>
    </source>
</evidence>
<dbReference type="Gene3D" id="3.40.50.1380">
    <property type="entry name" value="Methylglyoxal synthase-like domain"/>
    <property type="match status" value="1"/>
</dbReference>
<dbReference type="PIRSF" id="PIRSF000414">
    <property type="entry name" value="AICARFT_IMPCHas"/>
    <property type="match status" value="1"/>
</dbReference>
<gene>
    <name evidence="8 10" type="primary">purH</name>
    <name evidence="10" type="ORF">RM545_03540</name>
</gene>
<dbReference type="GO" id="GO:0004643">
    <property type="term" value="F:phosphoribosylaminoimidazolecarboxamide formyltransferase activity"/>
    <property type="evidence" value="ECO:0007669"/>
    <property type="project" value="UniProtKB-EC"/>
</dbReference>
<comment type="pathway">
    <text evidence="1 8">Purine metabolism; IMP biosynthesis via de novo pathway; IMP from 5-formamido-1-(5-phospho-D-ribosyl)imidazole-4-carboxamide: step 1/1.</text>
</comment>
<sequence length="510" mass="55802">MSNLKQAKSALISVFSKEGLAPIAKKLNDLGITIYSTGGTEKFIKDLGIEVIPVEDVTSYPSILGGRVKTLHPKVFGGILNRQDNESDVSELEKFQIPQIDIVIVDLYPFEKTVASGASEQDIIEKIDIGGISLIRAAAKNFKDVICVSSVNDYQEFEGLLNEKNGETSLADRKKFAAKAFNISSHYDTAIFNYFNTDTEIPAYKESILTGKALRYGENPHQEGTFYGEFDELFDKLHGKELSYNNLLDVDAAVNLMNEFKGDAPTFAILKHNNACGLAQRDTIYQAYVDALAGDPVSAFGGILISNVEIDKATAEEIHKLFCEVVIAPSFSSEAEEILKGKKNRILLVQKETALPESQVRTCLNGVLVQDKDNITDAAENLTFATENKPSDKELSDMIFASKICKHTKSNTIVLAKNKQLFASGTGQTSRVDALRQSIEKANSFDFDLKGAVMASDAFFPFPDCVEIAGNAGISAVIQPGGSIKDKESIDYCSQNNIAMVLTGTRHFKH</sequence>
<comment type="catalytic activity">
    <reaction evidence="8">
        <text>IMP + H2O = 5-formamido-1-(5-phospho-D-ribosyl)imidazole-4-carboxamide</text>
        <dbReference type="Rhea" id="RHEA:18445"/>
        <dbReference type="ChEBI" id="CHEBI:15377"/>
        <dbReference type="ChEBI" id="CHEBI:58053"/>
        <dbReference type="ChEBI" id="CHEBI:58467"/>
        <dbReference type="EC" id="3.5.4.10"/>
    </reaction>
</comment>
<dbReference type="Proteomes" id="UP001245285">
    <property type="component" value="Unassembled WGS sequence"/>
</dbReference>
<keyword evidence="7 8" id="KW-0511">Multifunctional enzyme</keyword>
<evidence type="ECO:0000256" key="6">
    <source>
        <dbReference type="ARBA" id="ARBA00022801"/>
    </source>
</evidence>
<dbReference type="SUPFAM" id="SSF52335">
    <property type="entry name" value="Methylglyoxal synthase-like"/>
    <property type="match status" value="1"/>
</dbReference>
<comment type="catalytic activity">
    <reaction evidence="8">
        <text>(6R)-10-formyltetrahydrofolate + 5-amino-1-(5-phospho-beta-D-ribosyl)imidazole-4-carboxamide = 5-formamido-1-(5-phospho-D-ribosyl)imidazole-4-carboxamide + (6S)-5,6,7,8-tetrahydrofolate</text>
        <dbReference type="Rhea" id="RHEA:22192"/>
        <dbReference type="ChEBI" id="CHEBI:57453"/>
        <dbReference type="ChEBI" id="CHEBI:58467"/>
        <dbReference type="ChEBI" id="CHEBI:58475"/>
        <dbReference type="ChEBI" id="CHEBI:195366"/>
        <dbReference type="EC" id="2.1.2.3"/>
    </reaction>
</comment>
<evidence type="ECO:0000256" key="1">
    <source>
        <dbReference type="ARBA" id="ARBA00004844"/>
    </source>
</evidence>
<dbReference type="CDD" id="cd01421">
    <property type="entry name" value="IMPCH"/>
    <property type="match status" value="1"/>
</dbReference>
<comment type="similarity">
    <text evidence="3 8">Belongs to the PurH family.</text>
</comment>
<dbReference type="NCBIfam" id="NF002049">
    <property type="entry name" value="PRK00881.1"/>
    <property type="match status" value="1"/>
</dbReference>
<comment type="pathway">
    <text evidence="2 8">Purine metabolism; IMP biosynthesis via de novo pathway; 5-formamido-1-(5-phospho-D-ribosyl)imidazole-4-carboxamide from 5-amino-1-(5-phospho-D-ribosyl)imidazole-4-carboxamide (10-formyl THF route): step 1/1.</text>
</comment>
<evidence type="ECO:0000256" key="3">
    <source>
        <dbReference type="ARBA" id="ARBA00007667"/>
    </source>
</evidence>
<name>A0ABU3CHC8_9FLAO</name>
<keyword evidence="11" id="KW-1185">Reference proteome</keyword>
<dbReference type="EC" id="2.1.2.3" evidence="8"/>
<evidence type="ECO:0000256" key="4">
    <source>
        <dbReference type="ARBA" id="ARBA00022679"/>
    </source>
</evidence>
<dbReference type="PANTHER" id="PTHR11692:SF0">
    <property type="entry name" value="BIFUNCTIONAL PURINE BIOSYNTHESIS PROTEIN ATIC"/>
    <property type="match status" value="1"/>
</dbReference>
<dbReference type="PROSITE" id="PS51855">
    <property type="entry name" value="MGS"/>
    <property type="match status" value="1"/>
</dbReference>
<dbReference type="InterPro" id="IPR016193">
    <property type="entry name" value="Cytidine_deaminase-like"/>
</dbReference>